<dbReference type="RefSeq" id="WP_173219792.1">
    <property type="nucleotide sequence ID" value="NZ_CP048104.1"/>
</dbReference>
<gene>
    <name evidence="1" type="ORF">GXN76_01685</name>
</gene>
<keyword evidence="1" id="KW-0540">Nuclease</keyword>
<dbReference type="Pfam" id="PF09556">
    <property type="entry name" value="RE_HaeIII"/>
    <property type="match status" value="1"/>
</dbReference>
<sequence>MASGSQTKNGKAVEYAFLLSFKRNLEAKQKVSVLSSRQLDTAASFYHSFPKTDQDEMDIAADAGVKTIIRLEPKLITGQQPLTLTIQHDSKGQEGDVRDVVAIRSAEGWDVGVSCKNNHNAVKHSRLSATIDVGKSWFGFSSSQDYFDTVIPLYSELAEMKEKKLKWNQVENKVDRYYYPALQALIDELNRLDKTHPGEIPKRLLSYLLGRNDFYKAILQRRSQYTEIQGFNLYGTLNQTAENIKPQLKMPKLKLPNKFYDIHFIEGSKNKILIVMDNGWMIRMRIHNASSKVEKSLKLDVRLEGLPPTLYHHVESW</sequence>
<keyword evidence="1" id="KW-0255">Endonuclease</keyword>
<dbReference type="REBASE" id="393886">
    <property type="entry name" value="KpuW9323ORF1690P"/>
</dbReference>
<reference evidence="1 2" key="1">
    <citation type="submission" date="2020-01" db="EMBL/GenBank/DDBJ databases">
        <authorList>
            <person name="Gulvik C.A."/>
            <person name="Batra D.G."/>
        </authorList>
    </citation>
    <scope>NUCLEOTIDE SEQUENCE [LARGE SCALE GENOMIC DNA]</scope>
    <source>
        <strain evidence="1 2">W9323</strain>
    </source>
</reference>
<dbReference type="Proteomes" id="UP000503088">
    <property type="component" value="Chromosome"/>
</dbReference>
<dbReference type="KEGG" id="kpul:GXN76_01685"/>
<name>A0A7D3XZU4_9BACL</name>
<organism evidence="1 2">
    <name type="scientific">Kroppenstedtia pulmonis</name>
    <dbReference type="NCBI Taxonomy" id="1380685"/>
    <lineage>
        <taxon>Bacteria</taxon>
        <taxon>Bacillati</taxon>
        <taxon>Bacillota</taxon>
        <taxon>Bacilli</taxon>
        <taxon>Bacillales</taxon>
        <taxon>Thermoactinomycetaceae</taxon>
        <taxon>Kroppenstedtia</taxon>
    </lineage>
</organism>
<evidence type="ECO:0000313" key="2">
    <source>
        <dbReference type="Proteomes" id="UP000503088"/>
    </source>
</evidence>
<dbReference type="EMBL" id="CP048104">
    <property type="protein sequence ID" value="QKG83303.1"/>
    <property type="molecule type" value="Genomic_DNA"/>
</dbReference>
<proteinExistence type="predicted"/>
<dbReference type="GO" id="GO:0004519">
    <property type="term" value="F:endonuclease activity"/>
    <property type="evidence" value="ECO:0007669"/>
    <property type="project" value="UniProtKB-KW"/>
</dbReference>
<accession>A0A7D3XZU4</accession>
<evidence type="ECO:0000313" key="1">
    <source>
        <dbReference type="EMBL" id="QKG83303.1"/>
    </source>
</evidence>
<protein>
    <submittedName>
        <fullName evidence="1">HaeIII family restriction endonuclease</fullName>
    </submittedName>
</protein>
<dbReference type="AlphaFoldDB" id="A0A7D3XZU4"/>
<keyword evidence="2" id="KW-1185">Reference proteome</keyword>
<dbReference type="InterPro" id="IPR019059">
    <property type="entry name" value="Restrct_endonuc_II_HaeIII"/>
</dbReference>
<keyword evidence="1" id="KW-0378">Hydrolase</keyword>